<gene>
    <name evidence="2" type="ORF">LEP1GSC060_3948</name>
</gene>
<dbReference type="EMBL" id="AOHC02000021">
    <property type="protein sequence ID" value="EMY78574.1"/>
    <property type="molecule type" value="Genomic_DNA"/>
</dbReference>
<feature type="compositionally biased region" description="Basic and acidic residues" evidence="1">
    <location>
        <begin position="16"/>
        <end position="26"/>
    </location>
</feature>
<name>N1WN61_9LEPT</name>
<dbReference type="Proteomes" id="UP000012313">
    <property type="component" value="Unassembled WGS sequence"/>
</dbReference>
<evidence type="ECO:0000313" key="3">
    <source>
        <dbReference type="Proteomes" id="UP000012313"/>
    </source>
</evidence>
<keyword evidence="3" id="KW-1185">Reference proteome</keyword>
<evidence type="ECO:0000313" key="2">
    <source>
        <dbReference type="EMBL" id="EMY78574.1"/>
    </source>
</evidence>
<sequence length="52" mass="5807">MGVRRGFSLLNSPGTNKEDFGKDSDFNPKTVENTTSEKSGIGPFYKKIIQLR</sequence>
<feature type="region of interest" description="Disordered" evidence="1">
    <location>
        <begin position="1"/>
        <end position="38"/>
    </location>
</feature>
<protein>
    <submittedName>
        <fullName evidence="2">Uncharacterized protein</fullName>
    </submittedName>
</protein>
<evidence type="ECO:0000256" key="1">
    <source>
        <dbReference type="SAM" id="MobiDB-lite"/>
    </source>
</evidence>
<organism evidence="2 3">
    <name type="scientific">Leptospira weilii serovar Ranarum str. ICFT</name>
    <dbReference type="NCBI Taxonomy" id="1218598"/>
    <lineage>
        <taxon>Bacteria</taxon>
        <taxon>Pseudomonadati</taxon>
        <taxon>Spirochaetota</taxon>
        <taxon>Spirochaetia</taxon>
        <taxon>Leptospirales</taxon>
        <taxon>Leptospiraceae</taxon>
        <taxon>Leptospira</taxon>
    </lineage>
</organism>
<reference evidence="2" key="1">
    <citation type="submission" date="2013-03" db="EMBL/GenBank/DDBJ databases">
        <authorList>
            <person name="Harkins D.M."/>
            <person name="Durkin A.S."/>
            <person name="Brinkac L.M."/>
            <person name="Haft D.H."/>
            <person name="Selengut J.D."/>
            <person name="Sanka R."/>
            <person name="DePew J."/>
            <person name="Purushe J."/>
            <person name="Hartskeerl R.A."/>
            <person name="Ahmed A."/>
            <person name="van der Linden H."/>
            <person name="Goris M.G.A."/>
            <person name="Vinetz J.M."/>
            <person name="Sutton G.G."/>
            <person name="Nierman W.C."/>
            <person name="Fouts D.E."/>
        </authorList>
    </citation>
    <scope>NUCLEOTIDE SEQUENCE [LARGE SCALE GENOMIC DNA]</scope>
    <source>
        <strain evidence="2">ICFT</strain>
    </source>
</reference>
<proteinExistence type="predicted"/>
<comment type="caution">
    <text evidence="2">The sequence shown here is derived from an EMBL/GenBank/DDBJ whole genome shotgun (WGS) entry which is preliminary data.</text>
</comment>
<accession>N1WN61</accession>
<dbReference type="AlphaFoldDB" id="N1WN61"/>